<dbReference type="EMBL" id="CAMXCT020006651">
    <property type="protein sequence ID" value="CAL1171061.1"/>
    <property type="molecule type" value="Genomic_DNA"/>
</dbReference>
<evidence type="ECO:0000313" key="3">
    <source>
        <dbReference type="EMBL" id="CAL1171061.1"/>
    </source>
</evidence>
<feature type="compositionally biased region" description="Low complexity" evidence="1">
    <location>
        <begin position="145"/>
        <end position="175"/>
    </location>
</feature>
<name>A0A9P1GMR9_9DINO</name>
<feature type="compositionally biased region" description="Pro residues" evidence="1">
    <location>
        <begin position="777"/>
        <end position="802"/>
    </location>
</feature>
<feature type="region of interest" description="Disordered" evidence="1">
    <location>
        <begin position="662"/>
        <end position="826"/>
    </location>
</feature>
<organism evidence="2">
    <name type="scientific">Cladocopium goreaui</name>
    <dbReference type="NCBI Taxonomy" id="2562237"/>
    <lineage>
        <taxon>Eukaryota</taxon>
        <taxon>Sar</taxon>
        <taxon>Alveolata</taxon>
        <taxon>Dinophyceae</taxon>
        <taxon>Suessiales</taxon>
        <taxon>Symbiodiniaceae</taxon>
        <taxon>Cladocopium</taxon>
    </lineage>
</organism>
<dbReference type="Proteomes" id="UP001152797">
    <property type="component" value="Unassembled WGS sequence"/>
</dbReference>
<evidence type="ECO:0000313" key="4">
    <source>
        <dbReference type="Proteomes" id="UP001152797"/>
    </source>
</evidence>
<feature type="compositionally biased region" description="Basic and acidic residues" evidence="1">
    <location>
        <begin position="686"/>
        <end position="695"/>
    </location>
</feature>
<evidence type="ECO:0000256" key="1">
    <source>
        <dbReference type="SAM" id="MobiDB-lite"/>
    </source>
</evidence>
<protein>
    <submittedName>
        <fullName evidence="2">Uncharacterized protein</fullName>
    </submittedName>
</protein>
<reference evidence="2" key="1">
    <citation type="submission" date="2022-10" db="EMBL/GenBank/DDBJ databases">
        <authorList>
            <person name="Chen Y."/>
            <person name="Dougan E. K."/>
            <person name="Chan C."/>
            <person name="Rhodes N."/>
            <person name="Thang M."/>
        </authorList>
    </citation>
    <scope>NUCLEOTIDE SEQUENCE</scope>
</reference>
<comment type="caution">
    <text evidence="2">The sequence shown here is derived from an EMBL/GenBank/DDBJ whole genome shotgun (WGS) entry which is preliminary data.</text>
</comment>
<accession>A0A9P1GMR9</accession>
<feature type="region of interest" description="Disordered" evidence="1">
    <location>
        <begin position="268"/>
        <end position="359"/>
    </location>
</feature>
<feature type="region of interest" description="Disordered" evidence="1">
    <location>
        <begin position="145"/>
        <end position="177"/>
    </location>
</feature>
<feature type="non-terminal residue" evidence="2">
    <location>
        <position position="931"/>
    </location>
</feature>
<dbReference type="EMBL" id="CAMXCT030006651">
    <property type="protein sequence ID" value="CAL4804998.1"/>
    <property type="molecule type" value="Genomic_DNA"/>
</dbReference>
<feature type="region of interest" description="Disordered" evidence="1">
    <location>
        <begin position="205"/>
        <end position="248"/>
    </location>
</feature>
<feature type="compositionally biased region" description="Basic and acidic residues" evidence="1">
    <location>
        <begin position="205"/>
        <end position="223"/>
    </location>
</feature>
<feature type="compositionally biased region" description="Low complexity" evidence="1">
    <location>
        <begin position="736"/>
        <end position="748"/>
    </location>
</feature>
<proteinExistence type="predicted"/>
<feature type="compositionally biased region" description="Basic and acidic residues" evidence="1">
    <location>
        <begin position="235"/>
        <end position="246"/>
    </location>
</feature>
<feature type="compositionally biased region" description="Basic residues" evidence="1">
    <location>
        <begin position="281"/>
        <end position="299"/>
    </location>
</feature>
<dbReference type="EMBL" id="CAMXCT010006651">
    <property type="protein sequence ID" value="CAI4017686.1"/>
    <property type="molecule type" value="Genomic_DNA"/>
</dbReference>
<feature type="compositionally biased region" description="Basic and acidic residues" evidence="1">
    <location>
        <begin position="313"/>
        <end position="332"/>
    </location>
</feature>
<keyword evidence="4" id="KW-1185">Reference proteome</keyword>
<reference evidence="3" key="2">
    <citation type="submission" date="2024-04" db="EMBL/GenBank/DDBJ databases">
        <authorList>
            <person name="Chen Y."/>
            <person name="Shah S."/>
            <person name="Dougan E. K."/>
            <person name="Thang M."/>
            <person name="Chan C."/>
        </authorList>
    </citation>
    <scope>NUCLEOTIDE SEQUENCE [LARGE SCALE GENOMIC DNA]</scope>
</reference>
<dbReference type="AlphaFoldDB" id="A0A9P1GMR9"/>
<feature type="compositionally biased region" description="Low complexity" evidence="1">
    <location>
        <begin position="755"/>
        <end position="776"/>
    </location>
</feature>
<feature type="compositionally biased region" description="Pro residues" evidence="1">
    <location>
        <begin position="724"/>
        <end position="735"/>
    </location>
</feature>
<gene>
    <name evidence="2" type="ORF">C1SCF055_LOCUS42310</name>
</gene>
<evidence type="ECO:0000313" key="2">
    <source>
        <dbReference type="EMBL" id="CAI4017686.1"/>
    </source>
</evidence>
<sequence length="931" mass="101711">DFLNGYFLTNAERIRNDPDHVVLHVPKDGPLSAEMVEQHWRLALEFFASSPGCVVPNLKVVQESLICCAKRYGIFVKAKGYGRTLKDWARHEAPHIRTLLTHTLTLCTRSKSSRSPQIRMLKEMLHMLLAKSGMAPEVGIEAALKAAAQQDDADEVSTPSSSSASPPSVAKPVVPIRRRRCKAPQVNMDELETQLEATMDAMMEARQDEPTDDSKRQALKETKPISVTPPEMPDVPDHTMELKESETDTDAYKAQLLQQKATRVESAKALVSKANSDNKVKKTQVKTGKGRGRGRGRGKAAKEISDDQPQEVAVRDDNAGDKPVPDDIDVSHPGEAIDGEKSDEENGGGDDGKKDKKTYKRKVFTPDELDAMWQQRVEEFKTAGISIPTDFDPKTRKSFTLSPPEAAGHCGTLGILWSIDQVYVNKMINSDPTVKKNARDIDMLELFSGEGTYGIDCRSFDILKNPMHDLTEPQGFFIALTKVLRVRRNGVIWGGNPCSSWIWISAHTTKRRSSMGVMGDESVPSVAIANCLAARFALIAMVAVIQGLWWCVEQPSSSLLPECPYMAHIMTNMMPAFSCRTWLGAFQHWCAKPTLLFGSWPSLGDLVAKMSKEQMRALQSTSCGMYSKAKRADGSTQAAQAAIAQGERRQQLVCSVLGVSNGTSSGVKRDRKEMTVTTSTHVTPDVPKKHCEGDVTPRALSFGDAMSPPESDHVATAPSAVSIPPQPEPPAPPSVEAPVTSPHPAVATPVPPSPATGAPAVMRSSGETPHPLAELAAPPPPTPVSPPEPASTPASGPIPPTPATAKATGTPSNNIAPGAQQVELDPEAERARYMRFTRRSVSKKAPAEITLKFREAAKAPQLYVWDLHQVHKDLYPKTYVHKFNLTRVTLLGGTYHHPITNTYIFLLPTGVCTMWMIHHICGRIQNTYASR</sequence>